<dbReference type="HOGENOM" id="CLU_465222_0_0_6"/>
<name>G4QN54_GLANF</name>
<dbReference type="Proteomes" id="UP000009282">
    <property type="component" value="Chromosome"/>
</dbReference>
<dbReference type="Gene3D" id="2.60.40.10">
    <property type="entry name" value="Immunoglobulins"/>
    <property type="match status" value="1"/>
</dbReference>
<accession>G4QN54</accession>
<protein>
    <recommendedName>
        <fullName evidence="3">Cadherin domain-containing protein</fullName>
    </recommendedName>
</protein>
<organism evidence="1 2">
    <name type="scientific">Glaciecola nitratireducens (strain JCM 12485 / KCTC 12276 / FR1064)</name>
    <dbReference type="NCBI Taxonomy" id="1085623"/>
    <lineage>
        <taxon>Bacteria</taxon>
        <taxon>Pseudomonadati</taxon>
        <taxon>Pseudomonadota</taxon>
        <taxon>Gammaproteobacteria</taxon>
        <taxon>Alteromonadales</taxon>
        <taxon>Alteromonadaceae</taxon>
        <taxon>Brumicola</taxon>
    </lineage>
</organism>
<sequence>MISLQQSAFTLPENTVGTFGIQISDADGDTVTVTVNAIDIVANYSESESAIIVEAPNVAAEQIFAVNVTATDDKGASTSQQINVTVQNVNIKPEILLDSTSLSIAEKTSRSVGIQISDADGDEVSVTIDASDITVNYSETNSAIIIEAPEVTEEQVFSIIIIATDVNGGTDEAELLVTVTKNDPPSVRFTDTAEYQIVERTFFTMPFEVSDPDTSITDLILDAVLEPNFMTNQEPVGFETTIDVENKILRIDVGRPEIIGVDDNNNYIPADYTLTLNVSDGVNLTSASFVFDVIGTNELLLLELESPSVFIVQGNQKNVSYNMTGALDGYRVLDFYYLNEPDLEDNRLDFSIDIETQTITVIAKPGSFRSDGNNSIALRLEYAENDVLGKSYTKTFTVNIREAISQNEINIEDKINTLYKITSLGSEYEEVAYFVNSYLYLSNRIDNNEYEINKENIFLKREIWYAGGFGLVELLREKLALSDELSVDAEYQKAFNSIEREIARIDQLQLFLIVEVLNNLISQDPNNLFPIFLEEDFFDLNAEYPSRFVGNSKYGSYNTEGIWNFNEEYQIIEPVIRKLQGRINRN</sequence>
<gene>
    <name evidence="1" type="ordered locus">GNIT_3379</name>
</gene>
<evidence type="ECO:0000313" key="1">
    <source>
        <dbReference type="EMBL" id="AEP31473.1"/>
    </source>
</evidence>
<evidence type="ECO:0000313" key="2">
    <source>
        <dbReference type="Proteomes" id="UP000009282"/>
    </source>
</evidence>
<dbReference type="AlphaFoldDB" id="G4QN54"/>
<dbReference type="STRING" id="1085623.GNIT_3379"/>
<dbReference type="InterPro" id="IPR013783">
    <property type="entry name" value="Ig-like_fold"/>
</dbReference>
<proteinExistence type="predicted"/>
<dbReference type="EMBL" id="CP003060">
    <property type="protein sequence ID" value="AEP31473.1"/>
    <property type="molecule type" value="Genomic_DNA"/>
</dbReference>
<dbReference type="KEGG" id="gni:GNIT_3379"/>
<keyword evidence="2" id="KW-1185">Reference proteome</keyword>
<reference evidence="1 2" key="1">
    <citation type="journal article" date="2011" name="J. Bacteriol.">
        <title>Complete genome sequence of seawater bacterium Glaciecola nitratireducens FR1064T.</title>
        <authorList>
            <person name="Bian F."/>
            <person name="Qin Q.L."/>
            <person name="Xie B.B."/>
            <person name="Shu Y.L."/>
            <person name="Zhang X.Y."/>
            <person name="Yu Y."/>
            <person name="Chen B."/>
            <person name="Chen X.L."/>
            <person name="Zhou B.C."/>
            <person name="Zhang Y.Z."/>
        </authorList>
    </citation>
    <scope>NUCLEOTIDE SEQUENCE [LARGE SCALE GENOMIC DNA]</scope>
    <source>
        <strain evidence="2">JCM 12485 / KCTC 12276 / FR1064</strain>
    </source>
</reference>
<evidence type="ECO:0008006" key="3">
    <source>
        <dbReference type="Google" id="ProtNLM"/>
    </source>
</evidence>